<dbReference type="OrthoDB" id="2157530at2759"/>
<feature type="domain" description="Heterokaryon incompatibility" evidence="1">
    <location>
        <begin position="54"/>
        <end position="234"/>
    </location>
</feature>
<dbReference type="InterPro" id="IPR010730">
    <property type="entry name" value="HET"/>
</dbReference>
<dbReference type="PANTHER" id="PTHR24148">
    <property type="entry name" value="ANKYRIN REPEAT DOMAIN-CONTAINING PROTEIN 39 HOMOLOG-RELATED"/>
    <property type="match status" value="1"/>
</dbReference>
<organism evidence="2 3">
    <name type="scientific">Lophiotrema nucula</name>
    <dbReference type="NCBI Taxonomy" id="690887"/>
    <lineage>
        <taxon>Eukaryota</taxon>
        <taxon>Fungi</taxon>
        <taxon>Dikarya</taxon>
        <taxon>Ascomycota</taxon>
        <taxon>Pezizomycotina</taxon>
        <taxon>Dothideomycetes</taxon>
        <taxon>Pleosporomycetidae</taxon>
        <taxon>Pleosporales</taxon>
        <taxon>Lophiotremataceae</taxon>
        <taxon>Lophiotrema</taxon>
    </lineage>
</organism>
<evidence type="ECO:0000259" key="1">
    <source>
        <dbReference type="Pfam" id="PF06985"/>
    </source>
</evidence>
<protein>
    <submittedName>
        <fullName evidence="2">Heterokaryon incompatibility protein-domain-containing protein</fullName>
    </submittedName>
</protein>
<evidence type="ECO:0000313" key="2">
    <source>
        <dbReference type="EMBL" id="KAF2122748.1"/>
    </source>
</evidence>
<dbReference type="PANTHER" id="PTHR24148:SF64">
    <property type="entry name" value="HETEROKARYON INCOMPATIBILITY DOMAIN-CONTAINING PROTEIN"/>
    <property type="match status" value="1"/>
</dbReference>
<reference evidence="2" key="1">
    <citation type="journal article" date="2020" name="Stud. Mycol.">
        <title>101 Dothideomycetes genomes: a test case for predicting lifestyles and emergence of pathogens.</title>
        <authorList>
            <person name="Haridas S."/>
            <person name="Albert R."/>
            <person name="Binder M."/>
            <person name="Bloem J."/>
            <person name="Labutti K."/>
            <person name="Salamov A."/>
            <person name="Andreopoulos B."/>
            <person name="Baker S."/>
            <person name="Barry K."/>
            <person name="Bills G."/>
            <person name="Bluhm B."/>
            <person name="Cannon C."/>
            <person name="Castanera R."/>
            <person name="Culley D."/>
            <person name="Daum C."/>
            <person name="Ezra D."/>
            <person name="Gonzalez J."/>
            <person name="Henrissat B."/>
            <person name="Kuo A."/>
            <person name="Liang C."/>
            <person name="Lipzen A."/>
            <person name="Lutzoni F."/>
            <person name="Magnuson J."/>
            <person name="Mondo S."/>
            <person name="Nolan M."/>
            <person name="Ohm R."/>
            <person name="Pangilinan J."/>
            <person name="Park H.-J."/>
            <person name="Ramirez L."/>
            <person name="Alfaro M."/>
            <person name="Sun H."/>
            <person name="Tritt A."/>
            <person name="Yoshinaga Y."/>
            <person name="Zwiers L.-H."/>
            <person name="Turgeon B."/>
            <person name="Goodwin S."/>
            <person name="Spatafora J."/>
            <person name="Crous P."/>
            <person name="Grigoriev I."/>
        </authorList>
    </citation>
    <scope>NUCLEOTIDE SEQUENCE</scope>
    <source>
        <strain evidence="2">CBS 627.86</strain>
    </source>
</reference>
<name>A0A6A5ZWJ6_9PLEO</name>
<proteinExistence type="predicted"/>
<accession>A0A6A5ZWJ6</accession>
<dbReference type="Proteomes" id="UP000799770">
    <property type="component" value="Unassembled WGS sequence"/>
</dbReference>
<dbReference type="AlphaFoldDB" id="A0A6A5ZWJ6"/>
<gene>
    <name evidence="2" type="ORF">BDV96DRAFT_593248</name>
</gene>
<dbReference type="InterPro" id="IPR052895">
    <property type="entry name" value="HetReg/Transcr_Mod"/>
</dbReference>
<dbReference type="Pfam" id="PF06985">
    <property type="entry name" value="HET"/>
    <property type="match status" value="1"/>
</dbReference>
<evidence type="ECO:0000313" key="3">
    <source>
        <dbReference type="Proteomes" id="UP000799770"/>
    </source>
</evidence>
<sequence>MARLWPTGIFCMADPQEYWPHRLLHIPSMTSVVRQGSDTYLVDNCRQLIRKPPYSVLSYTWGRYEKRPRKPEHRRLKVHGIDWDIPPIDETHFTVEDFESVIEVLRCRHEFAWIDIACIHQEDNLLKLQEIGQQGKIFQRAESAFIWLCRTTTRSLDHHSKSLKSVSDLFLEEVDYNFFEGPQSVLEAKKRVSEARYRSQEYENQVAQTLDTAIAAITELTKDPYFTSLWTLQEAMYHQSALTLSSDGSLVIPHPLGFGNLQAACPRKDSTVIQQRIQSIMALMSGVGYDPSAAKISNPHQSRAAAQHRRASLDQDRIFATMSLYGLTTRAAKDSSLKDPYLYSLDELEYAFAATLNSVSPSLGQVFTHVTAPEIGQTWKITADAKIADDHQIWTTNWRRWKTHCNIKATEVGHASFSGEIKKHSWLRSSRNTELVL</sequence>
<keyword evidence="3" id="KW-1185">Reference proteome</keyword>
<dbReference type="EMBL" id="ML977310">
    <property type="protein sequence ID" value="KAF2122748.1"/>
    <property type="molecule type" value="Genomic_DNA"/>
</dbReference>